<protein>
    <submittedName>
        <fullName evidence="3">Uncharacterized protein</fullName>
    </submittedName>
</protein>
<dbReference type="PANTHER" id="PTHR46710:SF1">
    <property type="entry name" value="ARM REPEAT PROTEIN INTERACTING WITH ABF2"/>
    <property type="match status" value="1"/>
</dbReference>
<dbReference type="AlphaFoldDB" id="A0AA35Y0I1"/>
<keyword evidence="1" id="KW-0812">Transmembrane</keyword>
<proteinExistence type="predicted"/>
<evidence type="ECO:0000256" key="1">
    <source>
        <dbReference type="SAM" id="Phobius"/>
    </source>
</evidence>
<name>A0AA35Y0I1_LACSI</name>
<evidence type="ECO:0000313" key="3">
    <source>
        <dbReference type="EMBL" id="CAI9262229.1"/>
    </source>
</evidence>
<keyword evidence="1" id="KW-0472">Membrane</keyword>
<feature type="chain" id="PRO_5041238210" evidence="2">
    <location>
        <begin position="29"/>
        <end position="181"/>
    </location>
</feature>
<feature type="transmembrane region" description="Helical" evidence="1">
    <location>
        <begin position="106"/>
        <end position="127"/>
    </location>
</feature>
<sequence length="181" mass="20789">MMNKKLSTFSFLPLKFIGLLILPQEGNQKRHEQPTNSVRRSLKRKLEDEFIVDRKITSSDDATQQDLLSEVRAQVKILDYTFSSNGSDRALVKRSIHILSELAKNVVVDFCLCIIFLHLITPPLYSYGGRQRRNRWMTAELRSIKVVRSMAIAEIARRGRSEAIFFGEFLNALSLFSSIPK</sequence>
<organism evidence="3 4">
    <name type="scientific">Lactuca saligna</name>
    <name type="common">Willowleaf lettuce</name>
    <dbReference type="NCBI Taxonomy" id="75948"/>
    <lineage>
        <taxon>Eukaryota</taxon>
        <taxon>Viridiplantae</taxon>
        <taxon>Streptophyta</taxon>
        <taxon>Embryophyta</taxon>
        <taxon>Tracheophyta</taxon>
        <taxon>Spermatophyta</taxon>
        <taxon>Magnoliopsida</taxon>
        <taxon>eudicotyledons</taxon>
        <taxon>Gunneridae</taxon>
        <taxon>Pentapetalae</taxon>
        <taxon>asterids</taxon>
        <taxon>campanulids</taxon>
        <taxon>Asterales</taxon>
        <taxon>Asteraceae</taxon>
        <taxon>Cichorioideae</taxon>
        <taxon>Cichorieae</taxon>
        <taxon>Lactucinae</taxon>
        <taxon>Lactuca</taxon>
    </lineage>
</organism>
<keyword evidence="1" id="KW-1133">Transmembrane helix</keyword>
<accession>A0AA35Y0I1</accession>
<reference evidence="3" key="1">
    <citation type="submission" date="2023-04" db="EMBL/GenBank/DDBJ databases">
        <authorList>
            <person name="Vijverberg K."/>
            <person name="Xiong W."/>
            <person name="Schranz E."/>
        </authorList>
    </citation>
    <scope>NUCLEOTIDE SEQUENCE</scope>
</reference>
<dbReference type="PANTHER" id="PTHR46710">
    <property type="entry name" value="ARM REPEAT PROTEIN INTERACTING WITH ABF2"/>
    <property type="match status" value="1"/>
</dbReference>
<keyword evidence="2" id="KW-0732">Signal</keyword>
<evidence type="ECO:0000313" key="4">
    <source>
        <dbReference type="Proteomes" id="UP001177003"/>
    </source>
</evidence>
<dbReference type="EMBL" id="OX465086">
    <property type="protein sequence ID" value="CAI9262229.1"/>
    <property type="molecule type" value="Genomic_DNA"/>
</dbReference>
<gene>
    <name evidence="3" type="ORF">LSALG_LOCUS2978</name>
</gene>
<feature type="signal peptide" evidence="2">
    <location>
        <begin position="1"/>
        <end position="28"/>
    </location>
</feature>
<evidence type="ECO:0000256" key="2">
    <source>
        <dbReference type="SAM" id="SignalP"/>
    </source>
</evidence>
<dbReference type="InterPro" id="IPR044282">
    <property type="entry name" value="ABAP1/ARIA"/>
</dbReference>
<dbReference type="Proteomes" id="UP001177003">
    <property type="component" value="Chromosome 0"/>
</dbReference>
<keyword evidence="4" id="KW-1185">Reference proteome</keyword>